<keyword evidence="1" id="KW-0808">Transferase</keyword>
<dbReference type="PANTHER" id="PTHR34069">
    <property type="entry name" value="3-OXOACYL-[ACYL-CARRIER-PROTEIN] SYNTHASE 3"/>
    <property type="match status" value="1"/>
</dbReference>
<dbReference type="AlphaFoldDB" id="A0A1M7YB60"/>
<evidence type="ECO:0000256" key="2">
    <source>
        <dbReference type="ARBA" id="ARBA00023315"/>
    </source>
</evidence>
<dbReference type="InterPro" id="IPR016039">
    <property type="entry name" value="Thiolase-like"/>
</dbReference>
<dbReference type="GO" id="GO:0016746">
    <property type="term" value="F:acyltransferase activity"/>
    <property type="evidence" value="ECO:0007669"/>
    <property type="project" value="UniProtKB-KW"/>
</dbReference>
<dbReference type="RefSeq" id="WP_073589151.1">
    <property type="nucleotide sequence ID" value="NZ_FRFD01000007.1"/>
</dbReference>
<dbReference type="PANTHER" id="PTHR34069:SF2">
    <property type="entry name" value="BETA-KETOACYL-[ACYL-CARRIER-PROTEIN] SYNTHASE III"/>
    <property type="match status" value="1"/>
</dbReference>
<evidence type="ECO:0000313" key="4">
    <source>
        <dbReference type="EMBL" id="SHO49829.1"/>
    </source>
</evidence>
<gene>
    <name evidence="4" type="ORF">SAMN02745217_02453</name>
</gene>
<evidence type="ECO:0000259" key="3">
    <source>
        <dbReference type="Pfam" id="PF08541"/>
    </source>
</evidence>
<keyword evidence="2" id="KW-0012">Acyltransferase</keyword>
<dbReference type="SUPFAM" id="SSF53901">
    <property type="entry name" value="Thiolase-like"/>
    <property type="match status" value="1"/>
</dbReference>
<sequence>MVQIKIIDIAVSQGYFISNHIKNRKFVSEKVQGNIAVEEAADRGGKRIINRYNWQNTIMLSLDAIQELFYKTNLSGADMDMIVLSSQLPEYVAPATSVKIHNVIGGKKECICYDVNSNGCGMTLAFDQISKYMSASPHIKRALLVGCDYMNVEKNNLGDAACAVILEKTEEACGVYDAVSLIRTEDNDSYQFPYCGFSNLFMVREGSKFRFSITRKNSDVTGNVEESIATILNRNSLTMDEIGMYCFSQGNKEGLDFIRERLKLEKARSPYIGDIYGDTGTSAPFIALYEAWEKHLIKRGDYFLICAFGNGAQNITMLCKF</sequence>
<dbReference type="InterPro" id="IPR013747">
    <property type="entry name" value="ACP_syn_III_C"/>
</dbReference>
<protein>
    <submittedName>
        <fullName evidence="4">3-oxoacyl-[acyl-carrier-protein] synthase-3</fullName>
    </submittedName>
</protein>
<feature type="domain" description="Beta-ketoacyl-[acyl-carrier-protein] synthase III C-terminal" evidence="3">
    <location>
        <begin position="232"/>
        <end position="313"/>
    </location>
</feature>
<dbReference type="EMBL" id="FRFD01000007">
    <property type="protein sequence ID" value="SHO49829.1"/>
    <property type="molecule type" value="Genomic_DNA"/>
</dbReference>
<dbReference type="STRING" id="1121345.SAMN02745217_02453"/>
<proteinExistence type="predicted"/>
<keyword evidence="5" id="KW-1185">Reference proteome</keyword>
<dbReference type="OrthoDB" id="1704808at2"/>
<dbReference type="Gene3D" id="3.40.47.10">
    <property type="match status" value="1"/>
</dbReference>
<name>A0A1M7YB60_9FIRM</name>
<reference evidence="4 5" key="1">
    <citation type="submission" date="2016-12" db="EMBL/GenBank/DDBJ databases">
        <authorList>
            <person name="Song W.-J."/>
            <person name="Kurnit D.M."/>
        </authorList>
    </citation>
    <scope>NUCLEOTIDE SEQUENCE [LARGE SCALE GENOMIC DNA]</scope>
    <source>
        <strain evidence="4 5">DSM 12503</strain>
    </source>
</reference>
<dbReference type="Pfam" id="PF08541">
    <property type="entry name" value="ACP_syn_III_C"/>
    <property type="match status" value="1"/>
</dbReference>
<organism evidence="4 5">
    <name type="scientific">Anaerocolumna xylanovorans DSM 12503</name>
    <dbReference type="NCBI Taxonomy" id="1121345"/>
    <lineage>
        <taxon>Bacteria</taxon>
        <taxon>Bacillati</taxon>
        <taxon>Bacillota</taxon>
        <taxon>Clostridia</taxon>
        <taxon>Lachnospirales</taxon>
        <taxon>Lachnospiraceae</taxon>
        <taxon>Anaerocolumna</taxon>
    </lineage>
</organism>
<accession>A0A1M7YB60</accession>
<dbReference type="Proteomes" id="UP000184612">
    <property type="component" value="Unassembled WGS sequence"/>
</dbReference>
<evidence type="ECO:0000256" key="1">
    <source>
        <dbReference type="ARBA" id="ARBA00022679"/>
    </source>
</evidence>
<dbReference type="GO" id="GO:0044550">
    <property type="term" value="P:secondary metabolite biosynthetic process"/>
    <property type="evidence" value="ECO:0007669"/>
    <property type="project" value="TreeGrafter"/>
</dbReference>
<evidence type="ECO:0000313" key="5">
    <source>
        <dbReference type="Proteomes" id="UP000184612"/>
    </source>
</evidence>